<sequence length="188" mass="21291">MSFHDPLNHNTSALDIQDPIFHACWRRQSCSECLSGDIACSWCAISSTCVPNAARVPILAPIGSDKICPLGSKERWELRARPLGCNVSTLTALSTTVAILSTLVLLGIVLFIIWLATRIRRRLKQTEYERLDESDAPWWRRLTRIDVEPFVSFASLFGMGKMQEQETNQDAMEEDQEDGERRPLLEAR</sequence>
<protein>
    <recommendedName>
        <fullName evidence="8">PSI domain-containing protein</fullName>
    </recommendedName>
</protein>
<keyword evidence="3" id="KW-0325">Glycoprotein</keyword>
<comment type="caution">
    <text evidence="6">The sequence shown here is derived from an EMBL/GenBank/DDBJ whole genome shotgun (WGS) entry which is preliminary data.</text>
</comment>
<keyword evidence="5" id="KW-1133">Transmembrane helix</keyword>
<evidence type="ECO:0000256" key="4">
    <source>
        <dbReference type="SAM" id="MobiDB-lite"/>
    </source>
</evidence>
<dbReference type="InterPro" id="IPR002165">
    <property type="entry name" value="Plexin_repeat"/>
</dbReference>
<keyword evidence="2 5" id="KW-0472">Membrane</keyword>
<reference evidence="6" key="1">
    <citation type="journal article" date="2023" name="IMA Fungus">
        <title>Comparative genomic study of the Penicillium genus elucidates a diverse pangenome and 15 lateral gene transfer events.</title>
        <authorList>
            <person name="Petersen C."/>
            <person name="Sorensen T."/>
            <person name="Nielsen M.R."/>
            <person name="Sondergaard T.E."/>
            <person name="Sorensen J.L."/>
            <person name="Fitzpatrick D.A."/>
            <person name="Frisvad J.C."/>
            <person name="Nielsen K.L."/>
        </authorList>
    </citation>
    <scope>NUCLEOTIDE SEQUENCE</scope>
    <source>
        <strain evidence="6">IBT 17514</strain>
    </source>
</reference>
<evidence type="ECO:0008006" key="8">
    <source>
        <dbReference type="Google" id="ProtNLM"/>
    </source>
</evidence>
<accession>A0AAD6MV63</accession>
<evidence type="ECO:0000313" key="7">
    <source>
        <dbReference type="Proteomes" id="UP001215712"/>
    </source>
</evidence>
<dbReference type="GO" id="GO:0016020">
    <property type="term" value="C:membrane"/>
    <property type="evidence" value="ECO:0007669"/>
    <property type="project" value="UniProtKB-SubCell"/>
</dbReference>
<evidence type="ECO:0000256" key="5">
    <source>
        <dbReference type="SAM" id="Phobius"/>
    </source>
</evidence>
<evidence type="ECO:0000313" key="6">
    <source>
        <dbReference type="EMBL" id="KAJ5724380.1"/>
    </source>
</evidence>
<organism evidence="6 7">
    <name type="scientific">Penicillium malachiteum</name>
    <dbReference type="NCBI Taxonomy" id="1324776"/>
    <lineage>
        <taxon>Eukaryota</taxon>
        <taxon>Fungi</taxon>
        <taxon>Dikarya</taxon>
        <taxon>Ascomycota</taxon>
        <taxon>Pezizomycotina</taxon>
        <taxon>Eurotiomycetes</taxon>
        <taxon>Eurotiomycetidae</taxon>
        <taxon>Eurotiales</taxon>
        <taxon>Aspergillaceae</taxon>
        <taxon>Penicillium</taxon>
    </lineage>
</organism>
<evidence type="ECO:0000256" key="1">
    <source>
        <dbReference type="ARBA" id="ARBA00004370"/>
    </source>
</evidence>
<evidence type="ECO:0000256" key="3">
    <source>
        <dbReference type="ARBA" id="ARBA00023180"/>
    </source>
</evidence>
<feature type="region of interest" description="Disordered" evidence="4">
    <location>
        <begin position="164"/>
        <end position="188"/>
    </location>
</feature>
<dbReference type="Pfam" id="PF01437">
    <property type="entry name" value="PSI"/>
    <property type="match status" value="1"/>
</dbReference>
<feature type="transmembrane region" description="Helical" evidence="5">
    <location>
        <begin position="97"/>
        <end position="116"/>
    </location>
</feature>
<reference evidence="6" key="2">
    <citation type="submission" date="2023-01" db="EMBL/GenBank/DDBJ databases">
        <authorList>
            <person name="Petersen C."/>
        </authorList>
    </citation>
    <scope>NUCLEOTIDE SEQUENCE</scope>
    <source>
        <strain evidence="6">IBT 17514</strain>
    </source>
</reference>
<dbReference type="EMBL" id="JAQJAN010000008">
    <property type="protein sequence ID" value="KAJ5724380.1"/>
    <property type="molecule type" value="Genomic_DNA"/>
</dbReference>
<evidence type="ECO:0000256" key="2">
    <source>
        <dbReference type="ARBA" id="ARBA00023136"/>
    </source>
</evidence>
<dbReference type="AlphaFoldDB" id="A0AAD6MV63"/>
<dbReference type="Proteomes" id="UP001215712">
    <property type="component" value="Unassembled WGS sequence"/>
</dbReference>
<keyword evidence="5" id="KW-0812">Transmembrane</keyword>
<proteinExistence type="predicted"/>
<name>A0AAD6MV63_9EURO</name>
<feature type="compositionally biased region" description="Basic and acidic residues" evidence="4">
    <location>
        <begin position="179"/>
        <end position="188"/>
    </location>
</feature>
<gene>
    <name evidence="6" type="ORF">N7493_006108</name>
</gene>
<comment type="subcellular location">
    <subcellularLocation>
        <location evidence="1">Membrane</location>
    </subcellularLocation>
</comment>
<keyword evidence="7" id="KW-1185">Reference proteome</keyword>